<dbReference type="InterPro" id="IPR041561">
    <property type="entry name" value="PglD_N"/>
</dbReference>
<evidence type="ECO:0000259" key="5">
    <source>
        <dbReference type="Pfam" id="PF17836"/>
    </source>
</evidence>
<accession>A0ABN6HRF0</accession>
<dbReference type="InterPro" id="IPR001451">
    <property type="entry name" value="Hexapep"/>
</dbReference>
<keyword evidence="3" id="KW-0677">Repeat</keyword>
<evidence type="ECO:0000313" key="7">
    <source>
        <dbReference type="Proteomes" id="UP000825258"/>
    </source>
</evidence>
<keyword evidence="2" id="KW-0808">Transferase</keyword>
<dbReference type="NCBIfam" id="TIGR03570">
    <property type="entry name" value="NeuD_NnaD"/>
    <property type="match status" value="1"/>
</dbReference>
<reference evidence="6 7" key="1">
    <citation type="submission" date="2021-06" db="EMBL/GenBank/DDBJ databases">
        <title>Whole genome sequences of Flavobacterium sp. KK2020170 and assembly.</title>
        <authorList>
            <person name="Kitahara K."/>
            <person name="Miyoshi S."/>
            <person name="Uesaka K."/>
        </authorList>
    </citation>
    <scope>NUCLEOTIDE SEQUENCE [LARGE SCALE GENOMIC DNA]</scope>
    <source>
        <strain evidence="6 7">KK2020170</strain>
    </source>
</reference>
<evidence type="ECO:0000256" key="4">
    <source>
        <dbReference type="ARBA" id="ARBA00023315"/>
    </source>
</evidence>
<sequence>MLIVGAKGFAKEVLEVLYQLNDIENVVFYDDVSENLPEQLYKRFDILRNTEEVKKYFQNVDSRFTLGIGGPVLRKKMFDKFSDIGGVFTSTISPKANIGHFGNEIENGSNVMTGTVITNDIHLGKGVLINLNCTIGHDSTIGDFVEMSPGVHVSGNCKIGSYSNIGTNATILPKITIGNNVIVGAGSVVTKEVPSNSLVVGVPAKIIKELPLINF</sequence>
<gene>
    <name evidence="6" type="ORF">KK2020170_01220</name>
</gene>
<evidence type="ECO:0000256" key="3">
    <source>
        <dbReference type="ARBA" id="ARBA00022737"/>
    </source>
</evidence>
<evidence type="ECO:0000256" key="2">
    <source>
        <dbReference type="ARBA" id="ARBA00022679"/>
    </source>
</evidence>
<organism evidence="6 7">
    <name type="scientific">Flavobacterium okayamense</name>
    <dbReference type="NCBI Taxonomy" id="2830782"/>
    <lineage>
        <taxon>Bacteria</taxon>
        <taxon>Pseudomonadati</taxon>
        <taxon>Bacteroidota</taxon>
        <taxon>Flavobacteriia</taxon>
        <taxon>Flavobacteriales</taxon>
        <taxon>Flavobacteriaceae</taxon>
        <taxon>Flavobacterium</taxon>
    </lineage>
</organism>
<keyword evidence="7" id="KW-1185">Reference proteome</keyword>
<dbReference type="RefSeq" id="WP_221258891.1">
    <property type="nucleotide sequence ID" value="NZ_AP024749.1"/>
</dbReference>
<dbReference type="InterPro" id="IPR011004">
    <property type="entry name" value="Trimer_LpxA-like_sf"/>
</dbReference>
<name>A0ABN6HRF0_9FLAO</name>
<evidence type="ECO:0000313" key="6">
    <source>
        <dbReference type="EMBL" id="BCY27254.1"/>
    </source>
</evidence>
<dbReference type="InterPro" id="IPR018357">
    <property type="entry name" value="Hexapep_transf_CS"/>
</dbReference>
<dbReference type="CDD" id="cd03360">
    <property type="entry name" value="LbH_AT_putative"/>
    <property type="match status" value="1"/>
</dbReference>
<dbReference type="Pfam" id="PF00132">
    <property type="entry name" value="Hexapep"/>
    <property type="match status" value="1"/>
</dbReference>
<keyword evidence="4" id="KW-0012">Acyltransferase</keyword>
<feature type="domain" description="PglD N-terminal" evidence="5">
    <location>
        <begin position="2"/>
        <end position="81"/>
    </location>
</feature>
<dbReference type="InterPro" id="IPR020019">
    <property type="entry name" value="AcTrfase_PglD-like"/>
</dbReference>
<dbReference type="Gene3D" id="3.40.50.20">
    <property type="match status" value="1"/>
</dbReference>
<protein>
    <submittedName>
        <fullName evidence="6">Acetyltransferase</fullName>
    </submittedName>
</protein>
<dbReference type="Gene3D" id="2.160.10.10">
    <property type="entry name" value="Hexapeptide repeat proteins"/>
    <property type="match status" value="1"/>
</dbReference>
<proteinExistence type="inferred from homology"/>
<dbReference type="SUPFAM" id="SSF51161">
    <property type="entry name" value="Trimeric LpxA-like enzymes"/>
    <property type="match status" value="1"/>
</dbReference>
<dbReference type="PANTHER" id="PTHR43300">
    <property type="entry name" value="ACETYLTRANSFERASE"/>
    <property type="match status" value="1"/>
</dbReference>
<evidence type="ECO:0000256" key="1">
    <source>
        <dbReference type="ARBA" id="ARBA00007274"/>
    </source>
</evidence>
<dbReference type="InterPro" id="IPR050179">
    <property type="entry name" value="Trans_hexapeptide_repeat"/>
</dbReference>
<dbReference type="EMBL" id="AP024749">
    <property type="protein sequence ID" value="BCY27254.1"/>
    <property type="molecule type" value="Genomic_DNA"/>
</dbReference>
<comment type="similarity">
    <text evidence="1">Belongs to the transferase hexapeptide repeat family.</text>
</comment>
<dbReference type="PROSITE" id="PS00101">
    <property type="entry name" value="HEXAPEP_TRANSFERASES"/>
    <property type="match status" value="1"/>
</dbReference>
<dbReference type="Proteomes" id="UP000825258">
    <property type="component" value="Chromosome"/>
</dbReference>
<dbReference type="Pfam" id="PF17836">
    <property type="entry name" value="PglD_N"/>
    <property type="match status" value="1"/>
</dbReference>